<sequence>MTKMRLYLTTFLLLIILMGCNQLENEVEELEKEYGIDIHIDDIGDRDTNRIATLEREKVEAILSYVREFKEEELEEGHSSFEIIHARHGVYTDSDAEEPIDLYVLHLDSEYQGTEDYGLHRNIWLSLYSESDVMHVEDISSGYERGGGIFWEKAEERVVEANQERAEFHIEGEWFSEFIYQGKVLSINEPNIWTFVVNKEDLPDQDIEGF</sequence>
<dbReference type="AlphaFoldDB" id="A0A554A2A1"/>
<dbReference type="PROSITE" id="PS51257">
    <property type="entry name" value="PROKAR_LIPOPROTEIN"/>
    <property type="match status" value="1"/>
</dbReference>
<reference evidence="1 2" key="1">
    <citation type="submission" date="2019-07" db="EMBL/GenBank/DDBJ databases">
        <authorList>
            <person name="Park Y.J."/>
            <person name="Jeong S.E."/>
            <person name="Jung H.S."/>
        </authorList>
    </citation>
    <scope>NUCLEOTIDE SEQUENCE [LARGE SCALE GENOMIC DNA]</scope>
    <source>
        <strain evidence="2">P16(2019)</strain>
    </source>
</reference>
<dbReference type="RefSeq" id="WP_143847393.1">
    <property type="nucleotide sequence ID" value="NZ_VLXZ01000002.1"/>
</dbReference>
<gene>
    <name evidence="1" type="ORF">FN960_04665</name>
</gene>
<evidence type="ECO:0000313" key="2">
    <source>
        <dbReference type="Proteomes" id="UP000318521"/>
    </source>
</evidence>
<proteinExistence type="predicted"/>
<keyword evidence="2" id="KW-1185">Reference proteome</keyword>
<organism evidence="1 2">
    <name type="scientific">Alkalicoccobacillus porphyridii</name>
    <dbReference type="NCBI Taxonomy" id="2597270"/>
    <lineage>
        <taxon>Bacteria</taxon>
        <taxon>Bacillati</taxon>
        <taxon>Bacillota</taxon>
        <taxon>Bacilli</taxon>
        <taxon>Bacillales</taxon>
        <taxon>Bacillaceae</taxon>
        <taxon>Alkalicoccobacillus</taxon>
    </lineage>
</organism>
<name>A0A554A2A1_9BACI</name>
<protein>
    <submittedName>
        <fullName evidence="1">Uncharacterized protein</fullName>
    </submittedName>
</protein>
<dbReference type="EMBL" id="VLXZ01000002">
    <property type="protein sequence ID" value="TSB47813.1"/>
    <property type="molecule type" value="Genomic_DNA"/>
</dbReference>
<comment type="caution">
    <text evidence="1">The sequence shown here is derived from an EMBL/GenBank/DDBJ whole genome shotgun (WGS) entry which is preliminary data.</text>
</comment>
<dbReference type="Proteomes" id="UP000318521">
    <property type="component" value="Unassembled WGS sequence"/>
</dbReference>
<evidence type="ECO:0000313" key="1">
    <source>
        <dbReference type="EMBL" id="TSB47813.1"/>
    </source>
</evidence>
<accession>A0A554A2A1</accession>